<dbReference type="HOGENOM" id="CLU_3157014_0_0_4"/>
<accession>F6G1A7</accession>
<evidence type="ECO:0000313" key="2">
    <source>
        <dbReference type="EMBL" id="AEG68912.1"/>
    </source>
</evidence>
<proteinExistence type="predicted"/>
<evidence type="ECO:0000256" key="1">
    <source>
        <dbReference type="SAM" id="MobiDB-lite"/>
    </source>
</evidence>
<dbReference type="PATRIC" id="fig|1031711.3.peg.1567"/>
<evidence type="ECO:0000313" key="3">
    <source>
        <dbReference type="Proteomes" id="UP000007953"/>
    </source>
</evidence>
<name>F6G1A7_RALS8</name>
<sequence>MKGKRGGRAHGHPCDDRSVASGCMKVNRPDGLFFVRQPVRQPPHGSIV</sequence>
<dbReference type="AlphaFoldDB" id="F6G1A7"/>
<protein>
    <submittedName>
        <fullName evidence="2">Uncharacterized protein</fullName>
    </submittedName>
</protein>
<dbReference type="EMBL" id="CP002819">
    <property type="protein sequence ID" value="AEG68912.1"/>
    <property type="molecule type" value="Genomic_DNA"/>
</dbReference>
<feature type="region of interest" description="Disordered" evidence="1">
    <location>
        <begin position="1"/>
        <end position="20"/>
    </location>
</feature>
<reference evidence="2 3" key="1">
    <citation type="journal article" date="2011" name="J. Bacteriol.">
        <title>Complete genome sequence of the plant pathogen Ralstonia solanacearum strain Po82.</title>
        <authorList>
            <person name="Xu J."/>
            <person name="Zheng H.J."/>
            <person name="Liu L."/>
            <person name="Pan Z.C."/>
            <person name="Prior P."/>
            <person name="Tang B."/>
            <person name="Xu J.S."/>
            <person name="Zhang H."/>
            <person name="Tian Q."/>
            <person name="Zhang L.Q."/>
            <person name="Feng J."/>
        </authorList>
    </citation>
    <scope>NUCLEOTIDE SEQUENCE [LARGE SCALE GENOMIC DNA]</scope>
    <source>
        <strain evidence="2 3">Po82</strain>
    </source>
</reference>
<gene>
    <name evidence="2" type="ordered locus">RSPO_c01612</name>
</gene>
<dbReference type="KEGG" id="rsn:RSPO_c01612"/>
<organism evidence="2 3">
    <name type="scientific">Ralstonia solanacearum (strain Po82)</name>
    <dbReference type="NCBI Taxonomy" id="1031711"/>
    <lineage>
        <taxon>Bacteria</taxon>
        <taxon>Pseudomonadati</taxon>
        <taxon>Pseudomonadota</taxon>
        <taxon>Betaproteobacteria</taxon>
        <taxon>Burkholderiales</taxon>
        <taxon>Burkholderiaceae</taxon>
        <taxon>Ralstonia</taxon>
        <taxon>Ralstonia solanacearum species complex</taxon>
    </lineage>
</organism>
<dbReference type="Proteomes" id="UP000007953">
    <property type="component" value="Chromosome"/>
</dbReference>
<feature type="compositionally biased region" description="Basic residues" evidence="1">
    <location>
        <begin position="1"/>
        <end position="11"/>
    </location>
</feature>